<dbReference type="Proteomes" id="UP000076722">
    <property type="component" value="Unassembled WGS sequence"/>
</dbReference>
<evidence type="ECO:0000313" key="2">
    <source>
        <dbReference type="EMBL" id="KZS90841.1"/>
    </source>
</evidence>
<feature type="compositionally biased region" description="Low complexity" evidence="1">
    <location>
        <begin position="339"/>
        <end position="369"/>
    </location>
</feature>
<proteinExistence type="predicted"/>
<dbReference type="STRING" id="1314777.A0A164RSL7"/>
<feature type="compositionally biased region" description="Pro residues" evidence="1">
    <location>
        <begin position="386"/>
        <end position="397"/>
    </location>
</feature>
<sequence>MPRALSLHPSALSPSEFKTFVPELYKIAGFESAGANVNAEEELNEELLGKAVVGVRELRGWLMGRLEASLDFGVIDQILRFFSPELAPSDVLSSGQFFAALRLVSHAQASKDVDPELVFIQSEPFQILDRRSPSPQARPFHSPKNSISLTRRASGSNPFTRSPSQQSVDRRPLDDEASLGNQSAPAHITRSTFATPPHPPPPASAITSPSLNPFHSKARTTISSPAATPPLPPRKESKPLLPPPRHSSILTGSSSSIASPNVLTSPPSKPPKHPRHVPSPLMQQSLTAARTAKLQLEADKSMQRERQLEVISRTGERRETSPPKPPSHPSYSRPPPPSSISSSSNSSRSLSQSGAYFQTPSPFRTTTHPPSSPPKLPHLPLVSPFDSPPLPPLPTGPRPSRSKSLEQPSTPPPSAEHTEDVTPLPPPPRRKRPESAQIFPSGFAASTDPPPYSSSIGSNQSGNVAALSRHLSLSAAHARHPPNPLNKSNIQKTLTRIQSRAEHARDSLLPQTRTSRDGADERLFDRSEGYEGLPDDSSSDDGLEDVEGLRHGVGNKERDTLKMPVGGDEGWRRIG</sequence>
<keyword evidence="3" id="KW-1185">Reference proteome</keyword>
<gene>
    <name evidence="2" type="ORF">SISNIDRAFT_551247</name>
</gene>
<feature type="compositionally biased region" description="Pro residues" evidence="1">
    <location>
        <begin position="322"/>
        <end position="338"/>
    </location>
</feature>
<name>A0A164RSL7_9AGAM</name>
<feature type="region of interest" description="Disordered" evidence="1">
    <location>
        <begin position="130"/>
        <end position="575"/>
    </location>
</feature>
<feature type="compositionally biased region" description="Low complexity" evidence="1">
    <location>
        <begin position="247"/>
        <end position="259"/>
    </location>
</feature>
<dbReference type="EMBL" id="KV419418">
    <property type="protein sequence ID" value="KZS90841.1"/>
    <property type="molecule type" value="Genomic_DNA"/>
</dbReference>
<reference evidence="2 3" key="1">
    <citation type="journal article" date="2016" name="Mol. Biol. Evol.">
        <title>Comparative Genomics of Early-Diverging Mushroom-Forming Fungi Provides Insights into the Origins of Lignocellulose Decay Capabilities.</title>
        <authorList>
            <person name="Nagy L.G."/>
            <person name="Riley R."/>
            <person name="Tritt A."/>
            <person name="Adam C."/>
            <person name="Daum C."/>
            <person name="Floudas D."/>
            <person name="Sun H."/>
            <person name="Yadav J.S."/>
            <person name="Pangilinan J."/>
            <person name="Larsson K.H."/>
            <person name="Matsuura K."/>
            <person name="Barry K."/>
            <person name="Labutti K."/>
            <person name="Kuo R."/>
            <person name="Ohm R.A."/>
            <person name="Bhattacharya S.S."/>
            <person name="Shirouzu T."/>
            <person name="Yoshinaga Y."/>
            <person name="Martin F.M."/>
            <person name="Grigoriev I.V."/>
            <person name="Hibbett D.S."/>
        </authorList>
    </citation>
    <scope>NUCLEOTIDE SEQUENCE [LARGE SCALE GENOMIC DNA]</scope>
    <source>
        <strain evidence="2 3">HHB9708</strain>
    </source>
</reference>
<protein>
    <submittedName>
        <fullName evidence="2">Uncharacterized protein</fullName>
    </submittedName>
</protein>
<evidence type="ECO:0000256" key="1">
    <source>
        <dbReference type="SAM" id="MobiDB-lite"/>
    </source>
</evidence>
<feature type="compositionally biased region" description="Basic and acidic residues" evidence="1">
    <location>
        <begin position="296"/>
        <end position="321"/>
    </location>
</feature>
<feature type="compositionally biased region" description="Low complexity" evidence="1">
    <location>
        <begin position="465"/>
        <end position="476"/>
    </location>
</feature>
<feature type="compositionally biased region" description="Polar residues" evidence="1">
    <location>
        <begin position="453"/>
        <end position="463"/>
    </location>
</feature>
<accession>A0A164RSL7</accession>
<dbReference type="AlphaFoldDB" id="A0A164RSL7"/>
<organism evidence="2 3">
    <name type="scientific">Sistotremastrum niveocremeum HHB9708</name>
    <dbReference type="NCBI Taxonomy" id="1314777"/>
    <lineage>
        <taxon>Eukaryota</taxon>
        <taxon>Fungi</taxon>
        <taxon>Dikarya</taxon>
        <taxon>Basidiomycota</taxon>
        <taxon>Agaricomycotina</taxon>
        <taxon>Agaricomycetes</taxon>
        <taxon>Sistotremastrales</taxon>
        <taxon>Sistotremastraceae</taxon>
        <taxon>Sertulicium</taxon>
        <taxon>Sertulicium niveocremeum</taxon>
    </lineage>
</organism>
<dbReference type="OrthoDB" id="2553626at2759"/>
<feature type="compositionally biased region" description="Acidic residues" evidence="1">
    <location>
        <begin position="533"/>
        <end position="546"/>
    </location>
</feature>
<feature type="compositionally biased region" description="Polar residues" evidence="1">
    <location>
        <begin position="485"/>
        <end position="498"/>
    </location>
</feature>
<feature type="compositionally biased region" description="Basic and acidic residues" evidence="1">
    <location>
        <begin position="514"/>
        <end position="529"/>
    </location>
</feature>
<feature type="compositionally biased region" description="Polar residues" evidence="1">
    <location>
        <begin position="143"/>
        <end position="167"/>
    </location>
</feature>
<feature type="compositionally biased region" description="Basic and acidic residues" evidence="1">
    <location>
        <begin position="547"/>
        <end position="561"/>
    </location>
</feature>
<evidence type="ECO:0000313" key="3">
    <source>
        <dbReference type="Proteomes" id="UP000076722"/>
    </source>
</evidence>